<dbReference type="RefSeq" id="WP_107845833.1">
    <property type="nucleotide sequence ID" value="NZ_QBKS01000001.1"/>
</dbReference>
<dbReference type="GO" id="GO:0000160">
    <property type="term" value="P:phosphorelay signal transduction system"/>
    <property type="evidence" value="ECO:0007669"/>
    <property type="project" value="InterPro"/>
</dbReference>
<dbReference type="AlphaFoldDB" id="A0A2T6BNW8"/>
<evidence type="ECO:0000256" key="1">
    <source>
        <dbReference type="PROSITE-ProRule" id="PRU00169"/>
    </source>
</evidence>
<name>A0A2T6BNW8_9RHOB</name>
<dbReference type="InterPro" id="IPR001789">
    <property type="entry name" value="Sig_transdc_resp-reg_receiver"/>
</dbReference>
<feature type="domain" description="Response regulatory" evidence="2">
    <location>
        <begin position="124"/>
        <end position="250"/>
    </location>
</feature>
<feature type="modified residue" description="4-aspartylphosphate" evidence="1">
    <location>
        <position position="174"/>
    </location>
</feature>
<sequence>MPTLRERHLQDGVVKTIPLLQRYARALTGSAMAGRALVDLAQADFTLEPAGPRLKAQLFGQLQMAWKADPRSTPRARALEVVLLQRTEEFSLAELSHIFNLPGPYIFRLLNRAELAHRGAPPSRVLILERDALITLELCDCLAELGYRVVGIARSLAEAVCKAKEARPHIVISDLVMTDGSSGTQTAIAIAVTVQSLPTIFIDPPLPETLMDSEEIPGFALSVPFLAADVEAVMRQAESLSRYEAAKLLL</sequence>
<dbReference type="PROSITE" id="PS50110">
    <property type="entry name" value="RESPONSE_REGULATORY"/>
    <property type="match status" value="1"/>
</dbReference>
<dbReference type="InterPro" id="IPR011006">
    <property type="entry name" value="CheY-like_superfamily"/>
</dbReference>
<dbReference type="OrthoDB" id="9786101at2"/>
<keyword evidence="1" id="KW-0597">Phosphoprotein</keyword>
<dbReference type="Gene3D" id="3.40.50.2300">
    <property type="match status" value="1"/>
</dbReference>
<evidence type="ECO:0000259" key="2">
    <source>
        <dbReference type="PROSITE" id="PS50110"/>
    </source>
</evidence>
<dbReference type="SUPFAM" id="SSF52172">
    <property type="entry name" value="CheY-like"/>
    <property type="match status" value="1"/>
</dbReference>
<reference evidence="3 4" key="1">
    <citation type="submission" date="2018-04" db="EMBL/GenBank/DDBJ databases">
        <title>Genomic Encyclopedia of Archaeal and Bacterial Type Strains, Phase II (KMG-II): from individual species to whole genera.</title>
        <authorList>
            <person name="Goeker M."/>
        </authorList>
    </citation>
    <scope>NUCLEOTIDE SEQUENCE [LARGE SCALE GENOMIC DNA]</scope>
    <source>
        <strain evidence="3 4">DSM 100977</strain>
    </source>
</reference>
<dbReference type="EMBL" id="QBKS01000001">
    <property type="protein sequence ID" value="PTX57761.1"/>
    <property type="molecule type" value="Genomic_DNA"/>
</dbReference>
<evidence type="ECO:0000313" key="4">
    <source>
        <dbReference type="Proteomes" id="UP000243978"/>
    </source>
</evidence>
<dbReference type="Gene3D" id="1.20.140.160">
    <property type="match status" value="1"/>
</dbReference>
<accession>A0A2T6BNW8</accession>
<evidence type="ECO:0000313" key="3">
    <source>
        <dbReference type="EMBL" id="PTX57761.1"/>
    </source>
</evidence>
<gene>
    <name evidence="3" type="ORF">C8N43_2433</name>
</gene>
<dbReference type="Proteomes" id="UP000243978">
    <property type="component" value="Unassembled WGS sequence"/>
</dbReference>
<proteinExistence type="predicted"/>
<keyword evidence="4" id="KW-1185">Reference proteome</keyword>
<organism evidence="3 4">
    <name type="scientific">Litoreibacter ponti</name>
    <dbReference type="NCBI Taxonomy" id="1510457"/>
    <lineage>
        <taxon>Bacteria</taxon>
        <taxon>Pseudomonadati</taxon>
        <taxon>Pseudomonadota</taxon>
        <taxon>Alphaproteobacteria</taxon>
        <taxon>Rhodobacterales</taxon>
        <taxon>Roseobacteraceae</taxon>
        <taxon>Litoreibacter</taxon>
    </lineage>
</organism>
<comment type="caution">
    <text evidence="3">The sequence shown here is derived from an EMBL/GenBank/DDBJ whole genome shotgun (WGS) entry which is preliminary data.</text>
</comment>
<protein>
    <submittedName>
        <fullName evidence="3">Response regulator receiver domain-containing protein</fullName>
    </submittedName>
</protein>